<dbReference type="InterPro" id="IPR016032">
    <property type="entry name" value="Sig_transdc_resp-reg_C-effctor"/>
</dbReference>
<dbReference type="GO" id="GO:0003677">
    <property type="term" value="F:DNA binding"/>
    <property type="evidence" value="ECO:0007669"/>
    <property type="project" value="UniProtKB-UniRule"/>
</dbReference>
<name>A0A148KN85_9ALTE</name>
<protein>
    <recommendedName>
        <fullName evidence="5">OmpR/PhoB-type domain-containing protein</fullName>
    </recommendedName>
</protein>
<feature type="transmembrane region" description="Helical" evidence="4">
    <location>
        <begin position="146"/>
        <end position="164"/>
    </location>
</feature>
<keyword evidence="7" id="KW-1185">Reference proteome</keyword>
<dbReference type="Gene3D" id="1.10.10.10">
    <property type="entry name" value="Winged helix-like DNA-binding domain superfamily/Winged helix DNA-binding domain"/>
    <property type="match status" value="1"/>
</dbReference>
<dbReference type="CDD" id="cd00383">
    <property type="entry name" value="trans_reg_C"/>
    <property type="match status" value="1"/>
</dbReference>
<keyword evidence="4" id="KW-0472">Membrane</keyword>
<dbReference type="EMBL" id="LSNE01000009">
    <property type="protein sequence ID" value="KXI27698.1"/>
    <property type="molecule type" value="Genomic_DNA"/>
</dbReference>
<evidence type="ECO:0000313" key="6">
    <source>
        <dbReference type="EMBL" id="KXI27698.1"/>
    </source>
</evidence>
<dbReference type="STRING" id="1799789.AX660_19285"/>
<dbReference type="AlphaFoldDB" id="A0A148KN85"/>
<dbReference type="Pfam" id="PF07676">
    <property type="entry name" value="PD40"/>
    <property type="match status" value="1"/>
</dbReference>
<dbReference type="PANTHER" id="PTHR36842:SF1">
    <property type="entry name" value="PROTEIN TOLB"/>
    <property type="match status" value="1"/>
</dbReference>
<comment type="similarity">
    <text evidence="1">Belongs to the TolB family.</text>
</comment>
<evidence type="ECO:0000256" key="3">
    <source>
        <dbReference type="PROSITE-ProRule" id="PRU01091"/>
    </source>
</evidence>
<evidence type="ECO:0000256" key="2">
    <source>
        <dbReference type="ARBA" id="ARBA00023125"/>
    </source>
</evidence>
<dbReference type="PANTHER" id="PTHR36842">
    <property type="entry name" value="PROTEIN TOLB HOMOLOG"/>
    <property type="match status" value="1"/>
</dbReference>
<gene>
    <name evidence="6" type="ORF">AX660_19285</name>
</gene>
<comment type="caution">
    <text evidence="6">The sequence shown here is derived from an EMBL/GenBank/DDBJ whole genome shotgun (WGS) entry which is preliminary data.</text>
</comment>
<dbReference type="GO" id="GO:0000160">
    <property type="term" value="P:phosphorelay signal transduction system"/>
    <property type="evidence" value="ECO:0007669"/>
    <property type="project" value="InterPro"/>
</dbReference>
<feature type="DNA-binding region" description="OmpR/PhoB-type" evidence="3">
    <location>
        <begin position="1"/>
        <end position="98"/>
    </location>
</feature>
<dbReference type="InterPro" id="IPR011659">
    <property type="entry name" value="WD40"/>
</dbReference>
<dbReference type="PROSITE" id="PS51755">
    <property type="entry name" value="OMPR_PHOB"/>
    <property type="match status" value="1"/>
</dbReference>
<dbReference type="InterPro" id="IPR001867">
    <property type="entry name" value="OmpR/PhoB-type_DNA-bd"/>
</dbReference>
<evidence type="ECO:0000313" key="7">
    <source>
        <dbReference type="Proteomes" id="UP000070299"/>
    </source>
</evidence>
<dbReference type="SUPFAM" id="SSF82171">
    <property type="entry name" value="DPP6 N-terminal domain-like"/>
    <property type="match status" value="1"/>
</dbReference>
<keyword evidence="4" id="KW-0812">Transmembrane</keyword>
<evidence type="ECO:0000256" key="1">
    <source>
        <dbReference type="ARBA" id="ARBA00009820"/>
    </source>
</evidence>
<reference evidence="7" key="1">
    <citation type="submission" date="2016-02" db="EMBL/GenBank/DDBJ databases">
        <authorList>
            <person name="Schultz-Johansen M."/>
            <person name="Glaring M.A."/>
            <person name="Bech P.K."/>
            <person name="Stougaard P."/>
        </authorList>
    </citation>
    <scope>NUCLEOTIDE SEQUENCE [LARGE SCALE GENOMIC DNA]</scope>
    <source>
        <strain evidence="7">S66</strain>
    </source>
</reference>
<organism evidence="6 7">
    <name type="scientific">Paraglaciecola hydrolytica</name>
    <dbReference type="NCBI Taxonomy" id="1799789"/>
    <lineage>
        <taxon>Bacteria</taxon>
        <taxon>Pseudomonadati</taxon>
        <taxon>Pseudomonadota</taxon>
        <taxon>Gammaproteobacteria</taxon>
        <taxon>Alteromonadales</taxon>
        <taxon>Alteromonadaceae</taxon>
        <taxon>Paraglaciecola</taxon>
    </lineage>
</organism>
<keyword evidence="4" id="KW-1133">Transmembrane helix</keyword>
<dbReference type="Proteomes" id="UP000070299">
    <property type="component" value="Unassembled WGS sequence"/>
</dbReference>
<dbReference type="OrthoDB" id="8430416at2"/>
<dbReference type="InterPro" id="IPR036388">
    <property type="entry name" value="WH-like_DNA-bd_sf"/>
</dbReference>
<dbReference type="Gene3D" id="2.120.10.30">
    <property type="entry name" value="TolB, C-terminal domain"/>
    <property type="match status" value="2"/>
</dbReference>
<feature type="domain" description="OmpR/PhoB-type" evidence="5">
    <location>
        <begin position="1"/>
        <end position="98"/>
    </location>
</feature>
<evidence type="ECO:0000259" key="5">
    <source>
        <dbReference type="PROSITE" id="PS51755"/>
    </source>
</evidence>
<sequence>MRWQIAQFIFCDQQQTLVSENQVQQLEPMAVELLRYFCQNTDQIISINTLIEHVWLNRVVSDNTVSKLVTKLRKAFDDDAKKPQFVATFPKKGYKFIAPVIPLLASSNGSPLPTLDISTNPSSNISSDAVPESHVRVKTVSPLSKTYVWVTLLILLLVGVSWIATNKLAAPIHNIVGVKALTREGGHEMLPRVSPDGQYLAYMQRSDAQQTEQKLSLWIKSIVTQEAIEISHTDLNTAWLGPLAWNDAGDKVVYLLTTRDSCAYYVREFDGLAVKPAKLLLECPAGSYGKIAFLHDDEHFIYAAAPGPNAAFSLYEFSQLTGKSQLLPQPPLVLGGNSLFDIHPSDNKILISSPDQQQWEGFYVLDLDSNKLELLFKQDAYTCCGIWDHSGNRVVLMGEHPAYQLLSYDLKGNDPQILYSGSQQLWRPERHSNGQDYLFVAGQVNHNVHLYHFTDAASNVVVSSSVDDRLPVYSAVSQRIAYVSVSSGNEELWLVNVDGSNAKKISHFKDSRHYFDLQWSADGRYLFAMTLNEIHKIEVLTGQYSKLLLPQIELRALSIKDAQTLVFSQFIDNRWQVTFYDLNTNKTQLADPKWKYVRFTAEPADTLWQDQNEALYVGSIPQLSIDHDIVQQSMLLGRVLNLKKQGDRWLWQYIENGVFKLMQKQADNPATALFNTNSNHFDLSDIGVLYQQTVSDDADIYTTVSKP</sequence>
<dbReference type="GO" id="GO:0006355">
    <property type="term" value="P:regulation of DNA-templated transcription"/>
    <property type="evidence" value="ECO:0007669"/>
    <property type="project" value="InterPro"/>
</dbReference>
<dbReference type="Pfam" id="PF00486">
    <property type="entry name" value="Trans_reg_C"/>
    <property type="match status" value="1"/>
</dbReference>
<dbReference type="SMART" id="SM00862">
    <property type="entry name" value="Trans_reg_C"/>
    <property type="match status" value="1"/>
</dbReference>
<accession>A0A148KN85</accession>
<proteinExistence type="inferred from homology"/>
<evidence type="ECO:0000256" key="4">
    <source>
        <dbReference type="SAM" id="Phobius"/>
    </source>
</evidence>
<dbReference type="InterPro" id="IPR011042">
    <property type="entry name" value="6-blade_b-propeller_TolB-like"/>
</dbReference>
<dbReference type="RefSeq" id="WP_068379025.1">
    <property type="nucleotide sequence ID" value="NZ_LSNE01000009.1"/>
</dbReference>
<keyword evidence="2 3" id="KW-0238">DNA-binding</keyword>
<dbReference type="SUPFAM" id="SSF46894">
    <property type="entry name" value="C-terminal effector domain of the bipartite response regulators"/>
    <property type="match status" value="1"/>
</dbReference>